<dbReference type="OrthoDB" id="427182at2759"/>
<comment type="subcellular location">
    <subcellularLocation>
        <location evidence="1">Membrane</location>
        <topology evidence="1">Multi-pass membrane protein</topology>
    </subcellularLocation>
</comment>
<evidence type="ECO:0000256" key="1">
    <source>
        <dbReference type="ARBA" id="ARBA00004141"/>
    </source>
</evidence>
<dbReference type="GO" id="GO:0046873">
    <property type="term" value="F:metal ion transmembrane transporter activity"/>
    <property type="evidence" value="ECO:0007669"/>
    <property type="project" value="InterPro"/>
</dbReference>
<evidence type="ECO:0000256" key="4">
    <source>
        <dbReference type="ARBA" id="ARBA00022989"/>
    </source>
</evidence>
<evidence type="ECO:0000256" key="2">
    <source>
        <dbReference type="ARBA" id="ARBA00006670"/>
    </source>
</evidence>
<evidence type="ECO:0000256" key="3">
    <source>
        <dbReference type="ARBA" id="ARBA00022692"/>
    </source>
</evidence>
<name>A0A7R8HC47_LEPSM</name>
<organism evidence="6 7">
    <name type="scientific">Lepeophtheirus salmonis</name>
    <name type="common">Salmon louse</name>
    <name type="synonym">Caligus salmonis</name>
    <dbReference type="NCBI Taxonomy" id="72036"/>
    <lineage>
        <taxon>Eukaryota</taxon>
        <taxon>Metazoa</taxon>
        <taxon>Ecdysozoa</taxon>
        <taxon>Arthropoda</taxon>
        <taxon>Crustacea</taxon>
        <taxon>Multicrustacea</taxon>
        <taxon>Hexanauplia</taxon>
        <taxon>Copepoda</taxon>
        <taxon>Siphonostomatoida</taxon>
        <taxon>Caligidae</taxon>
        <taxon>Lepeophtheirus</taxon>
    </lineage>
</organism>
<dbReference type="GO" id="GO:0016020">
    <property type="term" value="C:membrane"/>
    <property type="evidence" value="ECO:0007669"/>
    <property type="project" value="UniProtKB-SubCell"/>
</dbReference>
<sequence length="129" mass="14553">MRDCVKGQRFLLVQLDLEQLSHVQGLDTHTFQLIWALGFASILAYTLQEGAARLTINSGRSLGECIRYKYAHAYPIYKTALICWIISISVFIGNTFYEANNFAGGLAAIYTLPPVYETYLIRRKALVIS</sequence>
<dbReference type="InterPro" id="IPR001046">
    <property type="entry name" value="NRAMP_fam"/>
</dbReference>
<reference evidence="6" key="1">
    <citation type="submission" date="2021-02" db="EMBL/GenBank/DDBJ databases">
        <authorList>
            <person name="Bekaert M."/>
        </authorList>
    </citation>
    <scope>NUCLEOTIDE SEQUENCE</scope>
    <source>
        <strain evidence="6">IoA-00</strain>
    </source>
</reference>
<comment type="similarity">
    <text evidence="2">Belongs to the NRAMP family.</text>
</comment>
<evidence type="ECO:0000313" key="6">
    <source>
        <dbReference type="EMBL" id="CAF2999743.1"/>
    </source>
</evidence>
<proteinExistence type="inferred from homology"/>
<keyword evidence="5" id="KW-0472">Membrane</keyword>
<gene>
    <name evidence="6" type="ORF">LSAA_13225</name>
</gene>
<dbReference type="Pfam" id="PF01566">
    <property type="entry name" value="Nramp"/>
    <property type="match status" value="1"/>
</dbReference>
<keyword evidence="4" id="KW-1133">Transmembrane helix</keyword>
<dbReference type="EMBL" id="HG994586">
    <property type="protein sequence ID" value="CAF2999743.1"/>
    <property type="molecule type" value="Genomic_DNA"/>
</dbReference>
<accession>A0A7R8HC47</accession>
<evidence type="ECO:0000256" key="5">
    <source>
        <dbReference type="ARBA" id="ARBA00023136"/>
    </source>
</evidence>
<dbReference type="Proteomes" id="UP000675881">
    <property type="component" value="Chromosome 7"/>
</dbReference>
<dbReference type="AlphaFoldDB" id="A0A7R8HC47"/>
<protein>
    <submittedName>
        <fullName evidence="6">(salmon louse) hypothetical protein</fullName>
    </submittedName>
</protein>
<keyword evidence="3" id="KW-0812">Transmembrane</keyword>
<keyword evidence="7" id="KW-1185">Reference proteome</keyword>
<evidence type="ECO:0000313" key="7">
    <source>
        <dbReference type="Proteomes" id="UP000675881"/>
    </source>
</evidence>